<organism evidence="4 5">
    <name type="scientific">Candidatus Accumulibacter vicinus</name>
    <dbReference type="NCBI Taxonomy" id="2954382"/>
    <lineage>
        <taxon>Bacteria</taxon>
        <taxon>Pseudomonadati</taxon>
        <taxon>Pseudomonadota</taxon>
        <taxon>Betaproteobacteria</taxon>
        <taxon>Candidatus Accumulibacter</taxon>
    </lineage>
</organism>
<evidence type="ECO:0000259" key="3">
    <source>
        <dbReference type="Pfam" id="PF13649"/>
    </source>
</evidence>
<sequence>MNWNPEQYLTFADARQRPALDLLARLDFRSASRIVDLGCGAGNVTQLLAERWPGAQIIGVDSDSAMLANAAATAPTIDWRLAEIASGQSDFPPGLIFSNAALPWLECLDPPAVERFLAVYRERLRAATLFPFNRLFFIAQS</sequence>
<evidence type="ECO:0000256" key="1">
    <source>
        <dbReference type="ARBA" id="ARBA00022603"/>
    </source>
</evidence>
<dbReference type="CDD" id="cd02440">
    <property type="entry name" value="AdoMet_MTases"/>
    <property type="match status" value="1"/>
</dbReference>
<protein>
    <submittedName>
        <fullName evidence="4">Trans-aconitate 2-methyltransferase</fullName>
        <ecNumber evidence="4">2.1.1.144</ecNumber>
    </submittedName>
</protein>
<dbReference type="Gene3D" id="3.40.50.150">
    <property type="entry name" value="Vaccinia Virus protein VP39"/>
    <property type="match status" value="1"/>
</dbReference>
<evidence type="ECO:0000313" key="5">
    <source>
        <dbReference type="Proteomes" id="UP000019812"/>
    </source>
</evidence>
<feature type="domain" description="Methyltransferase" evidence="3">
    <location>
        <begin position="34"/>
        <end position="121"/>
    </location>
</feature>
<dbReference type="PANTHER" id="PTHR43861">
    <property type="entry name" value="TRANS-ACONITATE 2-METHYLTRANSFERASE-RELATED"/>
    <property type="match status" value="1"/>
</dbReference>
<dbReference type="InterPro" id="IPR041698">
    <property type="entry name" value="Methyltransf_25"/>
</dbReference>
<name>A0A084Y598_9PROT</name>
<dbReference type="STRING" id="1457154.CAPSK01_000288"/>
<comment type="caution">
    <text evidence="4">The sequence shown here is derived from an EMBL/GenBank/DDBJ whole genome shotgun (WGS) entry which is preliminary data.</text>
</comment>
<dbReference type="GO" id="GO:0032259">
    <property type="term" value="P:methylation"/>
    <property type="evidence" value="ECO:0007669"/>
    <property type="project" value="UniProtKB-KW"/>
</dbReference>
<dbReference type="SUPFAM" id="SSF53335">
    <property type="entry name" value="S-adenosyl-L-methionine-dependent methyltransferases"/>
    <property type="match status" value="1"/>
</dbReference>
<proteinExistence type="predicted"/>
<dbReference type="Pfam" id="PF13649">
    <property type="entry name" value="Methyltransf_25"/>
    <property type="match status" value="1"/>
</dbReference>
<dbReference type="RefSeq" id="WP_273702835.1">
    <property type="nucleotide sequence ID" value="NZ_JDSS02000006.1"/>
</dbReference>
<reference evidence="4 5" key="1">
    <citation type="submission" date="2014-07" db="EMBL/GenBank/DDBJ databases">
        <title>Expanding our view of genomic diversity in Candidatus Accumulibacter clades.</title>
        <authorList>
            <person name="Skennerton C.T."/>
            <person name="Barr J.J."/>
            <person name="Slater F.R."/>
            <person name="Bond P.L."/>
            <person name="Tyson G.W."/>
        </authorList>
    </citation>
    <scope>NUCLEOTIDE SEQUENCE [LARGE SCALE GENOMIC DNA]</scope>
    <source>
        <strain evidence="5">SK-01</strain>
    </source>
</reference>
<dbReference type="EC" id="2.1.1.144" evidence="4"/>
<dbReference type="Proteomes" id="UP000019812">
    <property type="component" value="Unassembled WGS sequence"/>
</dbReference>
<dbReference type="EMBL" id="JDSS02000006">
    <property type="protein sequence ID" value="KFB69892.1"/>
    <property type="molecule type" value="Genomic_DNA"/>
</dbReference>
<keyword evidence="2 4" id="KW-0808">Transferase</keyword>
<dbReference type="AlphaFoldDB" id="A0A084Y598"/>
<dbReference type="GO" id="GO:0030798">
    <property type="term" value="F:trans-aconitate 2-methyltransferase activity"/>
    <property type="evidence" value="ECO:0007669"/>
    <property type="project" value="UniProtKB-EC"/>
</dbReference>
<accession>A0A084Y598</accession>
<evidence type="ECO:0000313" key="4">
    <source>
        <dbReference type="EMBL" id="KFB69892.1"/>
    </source>
</evidence>
<keyword evidence="1 4" id="KW-0489">Methyltransferase</keyword>
<dbReference type="PANTHER" id="PTHR43861:SF1">
    <property type="entry name" value="TRANS-ACONITATE 2-METHYLTRANSFERASE"/>
    <property type="match status" value="1"/>
</dbReference>
<evidence type="ECO:0000256" key="2">
    <source>
        <dbReference type="ARBA" id="ARBA00022679"/>
    </source>
</evidence>
<gene>
    <name evidence="4" type="primary">tam</name>
    <name evidence="4" type="ORF">CAPSK01_000288</name>
</gene>
<dbReference type="InterPro" id="IPR029063">
    <property type="entry name" value="SAM-dependent_MTases_sf"/>
</dbReference>